<evidence type="ECO:0000256" key="1">
    <source>
        <dbReference type="ARBA" id="ARBA00010669"/>
    </source>
</evidence>
<dbReference type="EC" id="3.5.4.33" evidence="8"/>
<feature type="binding site" evidence="8">
    <location>
        <position position="83"/>
    </location>
    <ligand>
        <name>Zn(2+)</name>
        <dbReference type="ChEBI" id="CHEBI:29105"/>
        <note>catalytic</note>
    </ligand>
</feature>
<name>A0A9D1NI71_9FIRM</name>
<dbReference type="InterPro" id="IPR016192">
    <property type="entry name" value="APOBEC/CMP_deaminase_Zn-bd"/>
</dbReference>
<dbReference type="EMBL" id="DVOF01000212">
    <property type="protein sequence ID" value="HIV03350.1"/>
    <property type="molecule type" value="Genomic_DNA"/>
</dbReference>
<dbReference type="AlphaFoldDB" id="A0A9D1NI71"/>
<feature type="domain" description="CMP/dCMP-type deaminase" evidence="9">
    <location>
        <begin position="2"/>
        <end position="148"/>
    </location>
</feature>
<evidence type="ECO:0000256" key="6">
    <source>
        <dbReference type="ARBA" id="ARBA00022833"/>
    </source>
</evidence>
<evidence type="ECO:0000259" key="9">
    <source>
        <dbReference type="PROSITE" id="PS51747"/>
    </source>
</evidence>
<comment type="subunit">
    <text evidence="2 8">Homodimer.</text>
</comment>
<organism evidence="10 11">
    <name type="scientific">Candidatus Aphodoplasma excrementigallinarum</name>
    <dbReference type="NCBI Taxonomy" id="2840673"/>
    <lineage>
        <taxon>Bacteria</taxon>
        <taxon>Bacillati</taxon>
        <taxon>Bacillota</taxon>
        <taxon>Clostridia</taxon>
        <taxon>Eubacteriales</taxon>
        <taxon>Candidatus Aphodoplasma</taxon>
    </lineage>
</organism>
<comment type="caution">
    <text evidence="10">The sequence shown here is derived from an EMBL/GenBank/DDBJ whole genome shotgun (WGS) entry which is preliminary data.</text>
</comment>
<dbReference type="HAMAP" id="MF_00972">
    <property type="entry name" value="tRNA_aden_deaminase"/>
    <property type="match status" value="1"/>
</dbReference>
<evidence type="ECO:0000256" key="3">
    <source>
        <dbReference type="ARBA" id="ARBA00022694"/>
    </source>
</evidence>
<comment type="similarity">
    <text evidence="1">Belongs to the cytidine and deoxycytidylate deaminase family. ADAT2 subfamily.</text>
</comment>
<dbReference type="PROSITE" id="PS51747">
    <property type="entry name" value="CYT_DCMP_DEAMINASES_2"/>
    <property type="match status" value="1"/>
</dbReference>
<comment type="cofactor">
    <cofactor evidence="8">
        <name>Zn(2+)</name>
        <dbReference type="ChEBI" id="CHEBI:29105"/>
    </cofactor>
    <text evidence="8">Binds 1 zinc ion per subunit.</text>
</comment>
<evidence type="ECO:0000256" key="4">
    <source>
        <dbReference type="ARBA" id="ARBA00022723"/>
    </source>
</evidence>
<gene>
    <name evidence="8" type="primary">tadA</name>
    <name evidence="10" type="ORF">IAC74_07220</name>
</gene>
<dbReference type="CDD" id="cd01285">
    <property type="entry name" value="nucleoside_deaminase"/>
    <property type="match status" value="1"/>
</dbReference>
<feature type="binding site" evidence="8">
    <location>
        <position position="53"/>
    </location>
    <ligand>
        <name>Zn(2+)</name>
        <dbReference type="ChEBI" id="CHEBI:29105"/>
        <note>catalytic</note>
    </ligand>
</feature>
<evidence type="ECO:0000256" key="7">
    <source>
        <dbReference type="ARBA" id="ARBA00048045"/>
    </source>
</evidence>
<dbReference type="Gene3D" id="3.40.140.10">
    <property type="entry name" value="Cytidine Deaminase, domain 2"/>
    <property type="match status" value="1"/>
</dbReference>
<dbReference type="NCBIfam" id="NF008113">
    <property type="entry name" value="PRK10860.1"/>
    <property type="match status" value="1"/>
</dbReference>
<keyword evidence="3 8" id="KW-0819">tRNA processing</keyword>
<sequence length="156" mass="16734">MAFEEAFMRAAVAEAKKAAQKGECPIGAVIALDGEIIARGHNLRETKECVINHAEIIAIQKANKKLGSWRLDGCDLYVTLEPCAMCAGAIIQSRIRSVYFGAFDAKAGACGSVTDLFVPGLFNHTVAVSGGVRKEECSALLSGFFRDLRKRKKNGG</sequence>
<feature type="active site" description="Proton donor" evidence="8">
    <location>
        <position position="55"/>
    </location>
</feature>
<comment type="function">
    <text evidence="8">Catalyzes the deamination of adenosine to inosine at the wobble position 34 of tRNA(Arg2).</text>
</comment>
<dbReference type="PROSITE" id="PS00903">
    <property type="entry name" value="CYT_DCMP_DEAMINASES_1"/>
    <property type="match status" value="1"/>
</dbReference>
<dbReference type="SUPFAM" id="SSF53927">
    <property type="entry name" value="Cytidine deaminase-like"/>
    <property type="match status" value="1"/>
</dbReference>
<evidence type="ECO:0000256" key="5">
    <source>
        <dbReference type="ARBA" id="ARBA00022801"/>
    </source>
</evidence>
<dbReference type="FunFam" id="3.40.140.10:FF:000005">
    <property type="entry name" value="tRNA-specific adenosine deaminase"/>
    <property type="match status" value="1"/>
</dbReference>
<reference evidence="10" key="2">
    <citation type="journal article" date="2021" name="PeerJ">
        <title>Extensive microbial diversity within the chicken gut microbiome revealed by metagenomics and culture.</title>
        <authorList>
            <person name="Gilroy R."/>
            <person name="Ravi A."/>
            <person name="Getino M."/>
            <person name="Pursley I."/>
            <person name="Horton D.L."/>
            <person name="Alikhan N.F."/>
            <person name="Baker D."/>
            <person name="Gharbi K."/>
            <person name="Hall N."/>
            <person name="Watson M."/>
            <person name="Adriaenssens E.M."/>
            <person name="Foster-Nyarko E."/>
            <person name="Jarju S."/>
            <person name="Secka A."/>
            <person name="Antonio M."/>
            <person name="Oren A."/>
            <person name="Chaudhuri R.R."/>
            <person name="La Ragione R."/>
            <person name="Hildebrand F."/>
            <person name="Pallen M.J."/>
        </authorList>
    </citation>
    <scope>NUCLEOTIDE SEQUENCE</scope>
    <source>
        <strain evidence="10">4920</strain>
    </source>
</reference>
<dbReference type="GO" id="GO:0008270">
    <property type="term" value="F:zinc ion binding"/>
    <property type="evidence" value="ECO:0007669"/>
    <property type="project" value="UniProtKB-UniRule"/>
</dbReference>
<keyword evidence="4 8" id="KW-0479">Metal-binding</keyword>
<keyword evidence="6 8" id="KW-0862">Zinc</keyword>
<evidence type="ECO:0000256" key="2">
    <source>
        <dbReference type="ARBA" id="ARBA00011738"/>
    </source>
</evidence>
<dbReference type="PANTHER" id="PTHR11079">
    <property type="entry name" value="CYTOSINE DEAMINASE FAMILY MEMBER"/>
    <property type="match status" value="1"/>
</dbReference>
<dbReference type="Proteomes" id="UP000886743">
    <property type="component" value="Unassembled WGS sequence"/>
</dbReference>
<dbReference type="Pfam" id="PF14437">
    <property type="entry name" value="MafB19-deam"/>
    <property type="match status" value="1"/>
</dbReference>
<proteinExistence type="inferred from homology"/>
<keyword evidence="5 8" id="KW-0378">Hydrolase</keyword>
<dbReference type="GO" id="GO:0052717">
    <property type="term" value="F:tRNA-specific adenosine-34 deaminase activity"/>
    <property type="evidence" value="ECO:0007669"/>
    <property type="project" value="UniProtKB-UniRule"/>
</dbReference>
<accession>A0A9D1NI71</accession>
<evidence type="ECO:0000313" key="11">
    <source>
        <dbReference type="Proteomes" id="UP000886743"/>
    </source>
</evidence>
<dbReference type="PANTHER" id="PTHR11079:SF202">
    <property type="entry name" value="TRNA-SPECIFIC ADENOSINE DEAMINASE"/>
    <property type="match status" value="1"/>
</dbReference>
<protein>
    <recommendedName>
        <fullName evidence="8">tRNA-specific adenosine deaminase</fullName>
        <ecNumber evidence="8">3.5.4.33</ecNumber>
    </recommendedName>
</protein>
<dbReference type="InterPro" id="IPR028883">
    <property type="entry name" value="tRNA_aden_deaminase"/>
</dbReference>
<evidence type="ECO:0000313" key="10">
    <source>
        <dbReference type="EMBL" id="HIV03350.1"/>
    </source>
</evidence>
<dbReference type="InterPro" id="IPR002125">
    <property type="entry name" value="CMP_dCMP_dom"/>
</dbReference>
<comment type="catalytic activity">
    <reaction evidence="7 8">
        <text>adenosine(34) in tRNA + H2O + H(+) = inosine(34) in tRNA + NH4(+)</text>
        <dbReference type="Rhea" id="RHEA:43168"/>
        <dbReference type="Rhea" id="RHEA-COMP:10373"/>
        <dbReference type="Rhea" id="RHEA-COMP:10374"/>
        <dbReference type="ChEBI" id="CHEBI:15377"/>
        <dbReference type="ChEBI" id="CHEBI:15378"/>
        <dbReference type="ChEBI" id="CHEBI:28938"/>
        <dbReference type="ChEBI" id="CHEBI:74411"/>
        <dbReference type="ChEBI" id="CHEBI:82852"/>
        <dbReference type="EC" id="3.5.4.33"/>
    </reaction>
</comment>
<feature type="binding site" evidence="8">
    <location>
        <position position="86"/>
    </location>
    <ligand>
        <name>Zn(2+)</name>
        <dbReference type="ChEBI" id="CHEBI:29105"/>
        <note>catalytic</note>
    </ligand>
</feature>
<dbReference type="InterPro" id="IPR016193">
    <property type="entry name" value="Cytidine_deaminase-like"/>
</dbReference>
<reference evidence="10" key="1">
    <citation type="submission" date="2020-10" db="EMBL/GenBank/DDBJ databases">
        <authorList>
            <person name="Gilroy R."/>
        </authorList>
    </citation>
    <scope>NUCLEOTIDE SEQUENCE</scope>
    <source>
        <strain evidence="10">4920</strain>
    </source>
</reference>
<dbReference type="InterPro" id="IPR058535">
    <property type="entry name" value="MafB19-deam"/>
</dbReference>
<evidence type="ECO:0000256" key="8">
    <source>
        <dbReference type="HAMAP-Rule" id="MF_00972"/>
    </source>
</evidence>
<dbReference type="GO" id="GO:0002100">
    <property type="term" value="P:tRNA wobble adenosine to inosine editing"/>
    <property type="evidence" value="ECO:0007669"/>
    <property type="project" value="UniProtKB-UniRule"/>
</dbReference>